<dbReference type="Proteomes" id="UP001054889">
    <property type="component" value="Unassembled WGS sequence"/>
</dbReference>
<keyword evidence="2" id="KW-1185">Reference proteome</keyword>
<dbReference type="AlphaFoldDB" id="A0AAV5ET73"/>
<name>A0AAV5ET73_ELECO</name>
<evidence type="ECO:0000313" key="2">
    <source>
        <dbReference type="Proteomes" id="UP001054889"/>
    </source>
</evidence>
<sequence>MELRRWRERSAAAWEGVAAAGENWRMEERCVRGCVGRRLGSPYHRLGDWKGAERLASPYRLKNIDLYIPVKLQIARNITTNEVANRSRYSYLLGPDGRFRNPYNQGCQRNCTDFLVNGSFVKEAPERDYASSLEFETLRMFRLSDFLGHIESQGFIQVLVYVVSP</sequence>
<accession>A0AAV5ET73</accession>
<comment type="caution">
    <text evidence="1">The sequence shown here is derived from an EMBL/GenBank/DDBJ whole genome shotgun (WGS) entry which is preliminary data.</text>
</comment>
<dbReference type="EMBL" id="BQKI01000078">
    <property type="protein sequence ID" value="GJN25395.1"/>
    <property type="molecule type" value="Genomic_DNA"/>
</dbReference>
<organism evidence="1 2">
    <name type="scientific">Eleusine coracana subsp. coracana</name>
    <dbReference type="NCBI Taxonomy" id="191504"/>
    <lineage>
        <taxon>Eukaryota</taxon>
        <taxon>Viridiplantae</taxon>
        <taxon>Streptophyta</taxon>
        <taxon>Embryophyta</taxon>
        <taxon>Tracheophyta</taxon>
        <taxon>Spermatophyta</taxon>
        <taxon>Magnoliopsida</taxon>
        <taxon>Liliopsida</taxon>
        <taxon>Poales</taxon>
        <taxon>Poaceae</taxon>
        <taxon>PACMAD clade</taxon>
        <taxon>Chloridoideae</taxon>
        <taxon>Cynodonteae</taxon>
        <taxon>Eleusininae</taxon>
        <taxon>Eleusine</taxon>
    </lineage>
</organism>
<protein>
    <submittedName>
        <fullName evidence="1">Uncharacterized protein</fullName>
    </submittedName>
</protein>
<reference evidence="1" key="1">
    <citation type="journal article" date="2018" name="DNA Res.">
        <title>Multiple hybrid de novo genome assembly of finger millet, an orphan allotetraploid crop.</title>
        <authorList>
            <person name="Hatakeyama M."/>
            <person name="Aluri S."/>
            <person name="Balachadran M.T."/>
            <person name="Sivarajan S.R."/>
            <person name="Patrignani A."/>
            <person name="Gruter S."/>
            <person name="Poveda L."/>
            <person name="Shimizu-Inatsugi R."/>
            <person name="Baeten J."/>
            <person name="Francoijs K.J."/>
            <person name="Nataraja K.N."/>
            <person name="Reddy Y.A.N."/>
            <person name="Phadnis S."/>
            <person name="Ravikumar R.L."/>
            <person name="Schlapbach R."/>
            <person name="Sreeman S.M."/>
            <person name="Shimizu K.K."/>
        </authorList>
    </citation>
    <scope>NUCLEOTIDE SEQUENCE</scope>
</reference>
<reference evidence="1" key="2">
    <citation type="submission" date="2021-12" db="EMBL/GenBank/DDBJ databases">
        <title>Resequencing data analysis of finger millet.</title>
        <authorList>
            <person name="Hatakeyama M."/>
            <person name="Aluri S."/>
            <person name="Balachadran M.T."/>
            <person name="Sivarajan S.R."/>
            <person name="Poveda L."/>
            <person name="Shimizu-Inatsugi R."/>
            <person name="Schlapbach R."/>
            <person name="Sreeman S.M."/>
            <person name="Shimizu K.K."/>
        </authorList>
    </citation>
    <scope>NUCLEOTIDE SEQUENCE</scope>
</reference>
<evidence type="ECO:0000313" key="1">
    <source>
        <dbReference type="EMBL" id="GJN25395.1"/>
    </source>
</evidence>
<gene>
    <name evidence="1" type="primary">gb13217</name>
    <name evidence="1" type="ORF">PR202_gb13217</name>
</gene>
<proteinExistence type="predicted"/>